<keyword evidence="1" id="KW-0479">Metal-binding</keyword>
<dbReference type="Proteomes" id="UP001141327">
    <property type="component" value="Unassembled WGS sequence"/>
</dbReference>
<dbReference type="InterPro" id="IPR036409">
    <property type="entry name" value="Aldolase_II/adducin_N_sf"/>
</dbReference>
<evidence type="ECO:0000256" key="2">
    <source>
        <dbReference type="ARBA" id="ARBA00023239"/>
    </source>
</evidence>
<feature type="domain" description="Class II aldolase/adducin N-terminal" evidence="3">
    <location>
        <begin position="20"/>
        <end position="241"/>
    </location>
</feature>
<dbReference type="PANTHER" id="PTHR22789">
    <property type="entry name" value="FUCULOSE PHOSPHATE ALDOLASE"/>
    <property type="match status" value="1"/>
</dbReference>
<organism evidence="4 5">
    <name type="scientific">Paratrimastix pyriformis</name>
    <dbReference type="NCBI Taxonomy" id="342808"/>
    <lineage>
        <taxon>Eukaryota</taxon>
        <taxon>Metamonada</taxon>
        <taxon>Preaxostyla</taxon>
        <taxon>Paratrimastigidae</taxon>
        <taxon>Paratrimastix</taxon>
    </lineage>
</organism>
<dbReference type="InterPro" id="IPR001303">
    <property type="entry name" value="Aldolase_II/adducin_N"/>
</dbReference>
<dbReference type="SUPFAM" id="SSF53639">
    <property type="entry name" value="AraD/HMP-PK domain-like"/>
    <property type="match status" value="1"/>
</dbReference>
<accession>A0ABQ8UTD6</accession>
<evidence type="ECO:0000313" key="5">
    <source>
        <dbReference type="Proteomes" id="UP001141327"/>
    </source>
</evidence>
<dbReference type="InterPro" id="IPR050197">
    <property type="entry name" value="Aldolase_class_II_sugar_metab"/>
</dbReference>
<name>A0ABQ8UTD6_9EUKA</name>
<reference evidence="4" key="1">
    <citation type="journal article" date="2022" name="bioRxiv">
        <title>Genomics of Preaxostyla Flagellates Illuminates Evolutionary Transitions and the Path Towards Mitochondrial Loss.</title>
        <authorList>
            <person name="Novak L.V.F."/>
            <person name="Treitli S.C."/>
            <person name="Pyrih J."/>
            <person name="Halakuc P."/>
            <person name="Pipaliya S.V."/>
            <person name="Vacek V."/>
            <person name="Brzon O."/>
            <person name="Soukal P."/>
            <person name="Eme L."/>
            <person name="Dacks J.B."/>
            <person name="Karnkowska A."/>
            <person name="Elias M."/>
            <person name="Hampl V."/>
        </authorList>
    </citation>
    <scope>NUCLEOTIDE SEQUENCE</scope>
    <source>
        <strain evidence="4">RCP-MX</strain>
    </source>
</reference>
<dbReference type="Gene3D" id="3.40.225.10">
    <property type="entry name" value="Class II aldolase/adducin N-terminal domain"/>
    <property type="match status" value="1"/>
</dbReference>
<dbReference type="EMBL" id="JAPMOS010000003">
    <property type="protein sequence ID" value="KAJ4462401.1"/>
    <property type="molecule type" value="Genomic_DNA"/>
</dbReference>
<sequence>MSSPTNSWEALKQLFPRVFEDLGVIGRELRQMNAAEGRSGNISVHLDLPADYPGTGKVFQFAGSFPHLVGQYYLVKVTSTRLWMLATHPEEVMCLVRIVDEGRSYEMLLGAGKPTSEIAAHFGIYETRARLGLPTRAVIHAQPQHITALTLTEPYGNNLGFNRLVYRQEPETALMIPEGIAVLPYLAPGSEALAEATGAATARGHRVIVWAKHGIIACHPEGLMACFDLIDYVEAAARLAYTNMAFLTRGEISLHTVEDLRALAESLHVQAPVLDLIADHASATGLR</sequence>
<protein>
    <submittedName>
        <fullName evidence="4">Rhamnulose-1-phosphate aldolase</fullName>
    </submittedName>
</protein>
<evidence type="ECO:0000313" key="4">
    <source>
        <dbReference type="EMBL" id="KAJ4462401.1"/>
    </source>
</evidence>
<dbReference type="PANTHER" id="PTHR22789:SF0">
    <property type="entry name" value="3-OXO-TETRONATE 4-PHOSPHATE DECARBOXYLASE-RELATED"/>
    <property type="match status" value="1"/>
</dbReference>
<proteinExistence type="predicted"/>
<dbReference type="Pfam" id="PF00596">
    <property type="entry name" value="Aldolase_II"/>
    <property type="match status" value="1"/>
</dbReference>
<keyword evidence="2" id="KW-0456">Lyase</keyword>
<evidence type="ECO:0000256" key="1">
    <source>
        <dbReference type="ARBA" id="ARBA00022723"/>
    </source>
</evidence>
<gene>
    <name evidence="4" type="ORF">PAPYR_1032</name>
</gene>
<comment type="caution">
    <text evidence="4">The sequence shown here is derived from an EMBL/GenBank/DDBJ whole genome shotgun (WGS) entry which is preliminary data.</text>
</comment>
<dbReference type="SMART" id="SM01007">
    <property type="entry name" value="Aldolase_II"/>
    <property type="match status" value="1"/>
</dbReference>
<evidence type="ECO:0000259" key="3">
    <source>
        <dbReference type="SMART" id="SM01007"/>
    </source>
</evidence>
<keyword evidence="5" id="KW-1185">Reference proteome</keyword>